<keyword evidence="1" id="KW-0732">Signal</keyword>
<feature type="signal peptide" evidence="1">
    <location>
        <begin position="1"/>
        <end position="28"/>
    </location>
</feature>
<dbReference type="EMBL" id="JBEPSB010000027">
    <property type="protein sequence ID" value="MET4562915.1"/>
    <property type="molecule type" value="Genomic_DNA"/>
</dbReference>
<evidence type="ECO:0000256" key="1">
    <source>
        <dbReference type="SAM" id="SignalP"/>
    </source>
</evidence>
<evidence type="ECO:0000313" key="3">
    <source>
        <dbReference type="Proteomes" id="UP001549363"/>
    </source>
</evidence>
<dbReference type="RefSeq" id="WP_354472880.1">
    <property type="nucleotide sequence ID" value="NZ_JBEPSB010000027.1"/>
</dbReference>
<keyword evidence="3" id="KW-1185">Reference proteome</keyword>
<organism evidence="2 3">
    <name type="scientific">Lysinibacillus parviboronicapiens</name>
    <dbReference type="NCBI Taxonomy" id="436516"/>
    <lineage>
        <taxon>Bacteria</taxon>
        <taxon>Bacillati</taxon>
        <taxon>Bacillota</taxon>
        <taxon>Bacilli</taxon>
        <taxon>Bacillales</taxon>
        <taxon>Bacillaceae</taxon>
        <taxon>Lysinibacillus</taxon>
    </lineage>
</organism>
<feature type="chain" id="PRO_5045964496" evidence="1">
    <location>
        <begin position="29"/>
        <end position="105"/>
    </location>
</feature>
<dbReference type="Proteomes" id="UP001549363">
    <property type="component" value="Unassembled WGS sequence"/>
</dbReference>
<gene>
    <name evidence="2" type="ORF">ABIA69_004106</name>
</gene>
<proteinExistence type="predicted"/>
<sequence>MKKGKLFASILATTTFLFSGAIVPSAQASQAKIMPNTSTVENAITPYSDPYTLRLKMEWAGRYPCPSYINHNSSLGSGILYLQSSFYDASTNMTIAWYQGLVTKP</sequence>
<protein>
    <submittedName>
        <fullName evidence="2">Uncharacterized protein</fullName>
    </submittedName>
</protein>
<name>A0ABV2PPM2_9BACI</name>
<reference evidence="2 3" key="1">
    <citation type="submission" date="2024-06" db="EMBL/GenBank/DDBJ databases">
        <title>Sorghum-associated microbial communities from plants grown in Nebraska, USA.</title>
        <authorList>
            <person name="Schachtman D."/>
        </authorList>
    </citation>
    <scope>NUCLEOTIDE SEQUENCE [LARGE SCALE GENOMIC DNA]</scope>
    <source>
        <strain evidence="2 3">736</strain>
    </source>
</reference>
<evidence type="ECO:0000313" key="2">
    <source>
        <dbReference type="EMBL" id="MET4562915.1"/>
    </source>
</evidence>
<accession>A0ABV2PPM2</accession>
<comment type="caution">
    <text evidence="2">The sequence shown here is derived from an EMBL/GenBank/DDBJ whole genome shotgun (WGS) entry which is preliminary data.</text>
</comment>